<protein>
    <submittedName>
        <fullName evidence="1">Uncharacterized protein</fullName>
    </submittedName>
</protein>
<proteinExistence type="predicted"/>
<evidence type="ECO:0000313" key="1">
    <source>
        <dbReference type="EMBL" id="KAI7987694.1"/>
    </source>
</evidence>
<gene>
    <name evidence="1" type="ORF">LOK49_LG13G02781</name>
</gene>
<evidence type="ECO:0000313" key="2">
    <source>
        <dbReference type="Proteomes" id="UP001060215"/>
    </source>
</evidence>
<comment type="caution">
    <text evidence="1">The sequence shown here is derived from an EMBL/GenBank/DDBJ whole genome shotgun (WGS) entry which is preliminary data.</text>
</comment>
<dbReference type="EMBL" id="CM045771">
    <property type="protein sequence ID" value="KAI7987694.1"/>
    <property type="molecule type" value="Genomic_DNA"/>
</dbReference>
<name>A0ACC0FH83_9ERIC</name>
<dbReference type="Proteomes" id="UP001060215">
    <property type="component" value="Chromosome 14"/>
</dbReference>
<sequence>MSHIMSHKFITRGEVYFVLEVPSLKPLPPPLRIVFAIPHAPSLQRKPLYKLGNQNRYKAVARRDSLKVIMLNFVIDVLMCFYYGTKVARAKDRDGSNRNDLFLSLSFDNVTCTCDFKCSFELRVRFNWIGGKGQLPIPACVVKFILQYSLQSQLVYNLDQDMTTRFRLTYHVTVSGLSRGHFNTSRNWRIDMLVPCSPTVSQRIFRWLFFIWKENGMKCRVHGITLLSRFYIESV</sequence>
<reference evidence="1 2" key="1">
    <citation type="journal article" date="2022" name="Plant J.">
        <title>Chromosome-level genome of Camellia lanceoleosa provides a valuable resource for understanding genome evolution and self-incompatibility.</title>
        <authorList>
            <person name="Gong W."/>
            <person name="Xiao S."/>
            <person name="Wang L."/>
            <person name="Liao Z."/>
            <person name="Chang Y."/>
            <person name="Mo W."/>
            <person name="Hu G."/>
            <person name="Li W."/>
            <person name="Zhao G."/>
            <person name="Zhu H."/>
            <person name="Hu X."/>
            <person name="Ji K."/>
            <person name="Xiang X."/>
            <person name="Song Q."/>
            <person name="Yuan D."/>
            <person name="Jin S."/>
            <person name="Zhang L."/>
        </authorList>
    </citation>
    <scope>NUCLEOTIDE SEQUENCE [LARGE SCALE GENOMIC DNA]</scope>
    <source>
        <strain evidence="1">SQ_2022a</strain>
    </source>
</reference>
<keyword evidence="2" id="KW-1185">Reference proteome</keyword>
<accession>A0ACC0FH83</accession>
<organism evidence="1 2">
    <name type="scientific">Camellia lanceoleosa</name>
    <dbReference type="NCBI Taxonomy" id="1840588"/>
    <lineage>
        <taxon>Eukaryota</taxon>
        <taxon>Viridiplantae</taxon>
        <taxon>Streptophyta</taxon>
        <taxon>Embryophyta</taxon>
        <taxon>Tracheophyta</taxon>
        <taxon>Spermatophyta</taxon>
        <taxon>Magnoliopsida</taxon>
        <taxon>eudicotyledons</taxon>
        <taxon>Gunneridae</taxon>
        <taxon>Pentapetalae</taxon>
        <taxon>asterids</taxon>
        <taxon>Ericales</taxon>
        <taxon>Theaceae</taxon>
        <taxon>Camellia</taxon>
    </lineage>
</organism>